<reference evidence="8 9" key="1">
    <citation type="submission" date="2018-01" db="EMBL/GenBank/DDBJ databases">
        <title>Draft genome of the strawberry crown rot pathogen Phytophthora cactorum.</title>
        <authorList>
            <person name="Armitage A.D."/>
            <person name="Lysoe E."/>
            <person name="Nellist C.F."/>
            <person name="Harrison R.J."/>
            <person name="Brurberg M.B."/>
        </authorList>
    </citation>
    <scope>NUCLEOTIDE SEQUENCE [LARGE SCALE GENOMIC DNA]</scope>
    <source>
        <strain evidence="8 9">10300</strain>
    </source>
</reference>
<keyword evidence="9" id="KW-1185">Reference proteome</keyword>
<accession>A0A329SZ93</accession>
<dbReference type="Gene3D" id="2.170.270.10">
    <property type="entry name" value="SET domain"/>
    <property type="match status" value="1"/>
</dbReference>
<evidence type="ECO:0000313" key="9">
    <source>
        <dbReference type="Proteomes" id="UP000251314"/>
    </source>
</evidence>
<dbReference type="Proteomes" id="UP000735874">
    <property type="component" value="Unassembled WGS sequence"/>
</dbReference>
<dbReference type="VEuPathDB" id="FungiDB:PC110_g1348"/>
<evidence type="ECO:0000313" key="7">
    <source>
        <dbReference type="EMBL" id="KAG3220001.1"/>
    </source>
</evidence>
<evidence type="ECO:0000313" key="4">
    <source>
        <dbReference type="EMBL" id="KAG2914009.1"/>
    </source>
</evidence>
<evidence type="ECO:0000259" key="2">
    <source>
        <dbReference type="PROSITE" id="PS50280"/>
    </source>
</evidence>
<organism evidence="8 9">
    <name type="scientific">Phytophthora cactorum</name>
    <dbReference type="NCBI Taxonomy" id="29920"/>
    <lineage>
        <taxon>Eukaryota</taxon>
        <taxon>Sar</taxon>
        <taxon>Stramenopiles</taxon>
        <taxon>Oomycota</taxon>
        <taxon>Peronosporomycetes</taxon>
        <taxon>Peronosporales</taxon>
        <taxon>Peronosporaceae</taxon>
        <taxon>Phytophthora</taxon>
    </lineage>
</organism>
<gene>
    <name evidence="8" type="ORF">PC110_g1348</name>
    <name evidence="3" type="ORF">PC113_g11742</name>
    <name evidence="4" type="ORF">PC115_g11812</name>
    <name evidence="5" type="ORF">PC117_g13143</name>
    <name evidence="6" type="ORF">PC118_g12266</name>
    <name evidence="7" type="ORF">PC129_g9217</name>
</gene>
<dbReference type="OrthoDB" id="88864at2759"/>
<evidence type="ECO:0000313" key="8">
    <source>
        <dbReference type="EMBL" id="RAW42463.1"/>
    </source>
</evidence>
<dbReference type="EMBL" id="MJFZ01000015">
    <property type="protein sequence ID" value="RAW42463.1"/>
    <property type="molecule type" value="Genomic_DNA"/>
</dbReference>
<dbReference type="Proteomes" id="UP000697107">
    <property type="component" value="Unassembled WGS sequence"/>
</dbReference>
<dbReference type="AlphaFoldDB" id="A0A329SZ93"/>
<feature type="compositionally biased region" description="Low complexity" evidence="1">
    <location>
        <begin position="1"/>
        <end position="28"/>
    </location>
</feature>
<dbReference type="EMBL" id="RCMV01000285">
    <property type="protein sequence ID" value="KAG3220001.1"/>
    <property type="molecule type" value="Genomic_DNA"/>
</dbReference>
<dbReference type="SUPFAM" id="SSF82199">
    <property type="entry name" value="SET domain"/>
    <property type="match status" value="1"/>
</dbReference>
<dbReference type="EMBL" id="RCML01000390">
    <property type="protein sequence ID" value="KAG2978454.1"/>
    <property type="molecule type" value="Genomic_DNA"/>
</dbReference>
<sequence length="348" mass="38196">MPSLATTASLSTTTRDAAAEAPTNETPPINRRLCESFQRAAAEREERVSPPPPRPQKDLPLPTRLNYIIQMFTVHRSSAPVKTAADPPRTPPDVKAMICSIPVFAHAGVARPSISSPSVAAPAKVFAAAVWSTRVAYLHDFFNSRSIKFPFVHHFGGCGSDYPCRIESCRNARMNVSCTVKCCVWDDVCANRPRECSKVTVMQDAKTSQYGLVAPTRVEADEVLGEYLGQLRCVPKNTSLRARNQGYKLRMRARLILEEYVGIDARQLGGRMRFTNHSCSANARLFEFANGHCHTFVVVTTQDISPGDEVTVTYGQDLWLCAGAGVTQPTACTGTSKTRKTCRARVAE</sequence>
<dbReference type="STRING" id="29920.A0A329SZ93"/>
<dbReference type="InterPro" id="IPR046341">
    <property type="entry name" value="SET_dom_sf"/>
</dbReference>
<dbReference type="InterPro" id="IPR001214">
    <property type="entry name" value="SET_dom"/>
</dbReference>
<evidence type="ECO:0000313" key="3">
    <source>
        <dbReference type="EMBL" id="KAG2856242.1"/>
    </source>
</evidence>
<comment type="caution">
    <text evidence="8">The sequence shown here is derived from an EMBL/GenBank/DDBJ whole genome shotgun (WGS) entry which is preliminary data.</text>
</comment>
<name>A0A329SZ93_9STRA</name>
<reference evidence="7" key="2">
    <citation type="submission" date="2018-05" db="EMBL/GenBank/DDBJ databases">
        <title>Effector identification in a new, highly contiguous assembly of the strawberry crown rot pathogen Phytophthora cactorum.</title>
        <authorList>
            <person name="Armitage A.D."/>
            <person name="Nellist C.F."/>
            <person name="Bates H."/>
            <person name="Vickerstaff R.J."/>
            <person name="Harrison R.J."/>
        </authorList>
    </citation>
    <scope>NUCLEOTIDE SEQUENCE</scope>
    <source>
        <strain evidence="3">15-7</strain>
        <strain evidence="4">4032</strain>
        <strain evidence="5">4040</strain>
        <strain evidence="6">P415</strain>
        <strain evidence="7">P421</strain>
    </source>
</reference>
<dbReference type="EMBL" id="RCMG01000342">
    <property type="protein sequence ID" value="KAG2856242.1"/>
    <property type="molecule type" value="Genomic_DNA"/>
</dbReference>
<dbReference type="Proteomes" id="UP000251314">
    <property type="component" value="Unassembled WGS sequence"/>
</dbReference>
<proteinExistence type="predicted"/>
<evidence type="ECO:0000313" key="5">
    <source>
        <dbReference type="EMBL" id="KAG2932392.1"/>
    </source>
</evidence>
<evidence type="ECO:0000313" key="6">
    <source>
        <dbReference type="EMBL" id="KAG2978454.1"/>
    </source>
</evidence>
<dbReference type="Proteomes" id="UP000736787">
    <property type="component" value="Unassembled WGS sequence"/>
</dbReference>
<dbReference type="EMBL" id="RCMI01000380">
    <property type="protein sequence ID" value="KAG2914009.1"/>
    <property type="molecule type" value="Genomic_DNA"/>
</dbReference>
<dbReference type="SMART" id="SM00317">
    <property type="entry name" value="SET"/>
    <property type="match status" value="1"/>
</dbReference>
<protein>
    <recommendedName>
        <fullName evidence="2">SET domain-containing protein</fullName>
    </recommendedName>
</protein>
<dbReference type="EMBL" id="RCMK01000379">
    <property type="protein sequence ID" value="KAG2932392.1"/>
    <property type="molecule type" value="Genomic_DNA"/>
</dbReference>
<dbReference type="PROSITE" id="PS50280">
    <property type="entry name" value="SET"/>
    <property type="match status" value="1"/>
</dbReference>
<feature type="region of interest" description="Disordered" evidence="1">
    <location>
        <begin position="1"/>
        <end position="60"/>
    </location>
</feature>
<dbReference type="Proteomes" id="UP000774804">
    <property type="component" value="Unassembled WGS sequence"/>
</dbReference>
<dbReference type="Proteomes" id="UP000760860">
    <property type="component" value="Unassembled WGS sequence"/>
</dbReference>
<evidence type="ECO:0000256" key="1">
    <source>
        <dbReference type="SAM" id="MobiDB-lite"/>
    </source>
</evidence>
<feature type="domain" description="SET" evidence="2">
    <location>
        <begin position="197"/>
        <end position="315"/>
    </location>
</feature>
<dbReference type="Pfam" id="PF00856">
    <property type="entry name" value="SET"/>
    <property type="match status" value="1"/>
</dbReference>